<dbReference type="Proteomes" id="UP000002668">
    <property type="component" value="Genome"/>
</dbReference>
<dbReference type="Gene3D" id="3.10.350.10">
    <property type="entry name" value="LysM domain"/>
    <property type="match status" value="5"/>
</dbReference>
<keyword evidence="4" id="KW-1185">Reference proteome</keyword>
<organism evidence="4">
    <name type="scientific">Leptosphaeria maculans (strain JN3 / isolate v23.1.3 / race Av1-4-5-6-7-8)</name>
    <name type="common">Blackleg fungus</name>
    <name type="synonym">Phoma lingam</name>
    <dbReference type="NCBI Taxonomy" id="985895"/>
    <lineage>
        <taxon>Eukaryota</taxon>
        <taxon>Fungi</taxon>
        <taxon>Dikarya</taxon>
        <taxon>Ascomycota</taxon>
        <taxon>Pezizomycotina</taxon>
        <taxon>Dothideomycetes</taxon>
        <taxon>Pleosporomycetidae</taxon>
        <taxon>Pleosporales</taxon>
        <taxon>Pleosporineae</taxon>
        <taxon>Leptosphaeriaceae</taxon>
        <taxon>Plenodomus</taxon>
        <taxon>Plenodomus lingam/Leptosphaeria maculans species complex</taxon>
    </lineage>
</organism>
<feature type="domain" description="LysM" evidence="2">
    <location>
        <begin position="324"/>
        <end position="368"/>
    </location>
</feature>
<evidence type="ECO:0000313" key="3">
    <source>
        <dbReference type="EMBL" id="CBX91502.1"/>
    </source>
</evidence>
<dbReference type="PANTHER" id="PTHR33734:SF22">
    <property type="entry name" value="MEMBRANE-BOUND LYTIC MUREIN TRANSGLYCOSYLASE D"/>
    <property type="match status" value="1"/>
</dbReference>
<gene>
    <name evidence="3" type="ORF">LEMA_P070100.1</name>
</gene>
<dbReference type="Pfam" id="PF01476">
    <property type="entry name" value="LysM"/>
    <property type="match status" value="5"/>
</dbReference>
<feature type="domain" description="LysM" evidence="2">
    <location>
        <begin position="36"/>
        <end position="80"/>
    </location>
</feature>
<protein>
    <recommendedName>
        <fullName evidence="2">LysM domain-containing protein</fullName>
    </recommendedName>
</protein>
<keyword evidence="1" id="KW-0732">Signal</keyword>
<sequence>MVSFLVASVALLGATASAASVARRQTEIPCGATEFQEVNILTGYNLTYIAQRYQSGICDIANFNGIRNSDFIQAEWIIQVPKCAAGQEDNTSCLGGKGYTGTSIPDPVNPPCQAASVARIQIKRGDTVYGYSQRFQSSICDIKNYNKLQDASRITAGDFISIPVKCQKPAADNTCPTNGRRQTTTPPPCGSSLIVDHVVAANQTLSLIASNYTSGICDIASLNKIQNPNFIQVGQVLRIPTKCTTPDNTSCLPPPNTATAVCINGVGSSYNVRSGETLTIIAGNFNVTLNSVIAANSDIDPNVISPGQLINIPVCPHSCCDWIGTYEIKSGDTFAELARKMHTTVGQIMAVNAKVDPTKLAIKQQIILPANCRT</sequence>
<dbReference type="EMBL" id="FP929072">
    <property type="protein sequence ID" value="CBX91502.1"/>
    <property type="molecule type" value="Genomic_DNA"/>
</dbReference>
<dbReference type="eggNOG" id="ENOG502SCJ7">
    <property type="taxonomic scope" value="Eukaryota"/>
</dbReference>
<dbReference type="InterPro" id="IPR036779">
    <property type="entry name" value="LysM_dom_sf"/>
</dbReference>
<dbReference type="PROSITE" id="PS51782">
    <property type="entry name" value="LYSM"/>
    <property type="match status" value="5"/>
</dbReference>
<feature type="chain" id="PRO_5003194740" description="LysM domain-containing protein" evidence="1">
    <location>
        <begin position="19"/>
        <end position="374"/>
    </location>
</feature>
<evidence type="ECO:0000313" key="4">
    <source>
        <dbReference type="Proteomes" id="UP000002668"/>
    </source>
</evidence>
<dbReference type="OrthoDB" id="2107166at2759"/>
<dbReference type="CAZy" id="CBM50">
    <property type="family name" value="Carbohydrate-Binding Module Family 50"/>
</dbReference>
<proteinExistence type="predicted"/>
<dbReference type="SMART" id="SM00257">
    <property type="entry name" value="LysM"/>
    <property type="match status" value="5"/>
</dbReference>
<feature type="signal peptide" evidence="1">
    <location>
        <begin position="1"/>
        <end position="18"/>
    </location>
</feature>
<dbReference type="PANTHER" id="PTHR33734">
    <property type="entry name" value="LYSM DOMAIN-CONTAINING GPI-ANCHORED PROTEIN 2"/>
    <property type="match status" value="1"/>
</dbReference>
<accession>E4ZJ71</accession>
<dbReference type="AlphaFoldDB" id="E4ZJ71"/>
<dbReference type="SUPFAM" id="SSF54106">
    <property type="entry name" value="LysM domain"/>
    <property type="match status" value="4"/>
</dbReference>
<feature type="domain" description="LysM" evidence="2">
    <location>
        <begin position="118"/>
        <end position="162"/>
    </location>
</feature>
<feature type="domain" description="LysM" evidence="2">
    <location>
        <begin position="195"/>
        <end position="239"/>
    </location>
</feature>
<dbReference type="CDD" id="cd00118">
    <property type="entry name" value="LysM"/>
    <property type="match status" value="2"/>
</dbReference>
<evidence type="ECO:0000256" key="1">
    <source>
        <dbReference type="SAM" id="SignalP"/>
    </source>
</evidence>
<dbReference type="VEuPathDB" id="FungiDB:LEMA_P070100.1"/>
<dbReference type="STRING" id="985895.E4ZJ71"/>
<name>E4ZJ71_LEPMJ</name>
<dbReference type="InterPro" id="IPR018392">
    <property type="entry name" value="LysM"/>
</dbReference>
<dbReference type="HOGENOM" id="CLU_739811_0_0_1"/>
<dbReference type="InParanoid" id="E4ZJ71"/>
<evidence type="ECO:0000259" key="2">
    <source>
        <dbReference type="PROSITE" id="PS51782"/>
    </source>
</evidence>
<feature type="domain" description="LysM" evidence="2">
    <location>
        <begin position="268"/>
        <end position="312"/>
    </location>
</feature>
<reference evidence="4" key="1">
    <citation type="journal article" date="2011" name="Nat. Commun.">
        <title>Effector diversification within compartments of the Leptosphaeria maculans genome affected by Repeat-Induced Point mutations.</title>
        <authorList>
            <person name="Rouxel T."/>
            <person name="Grandaubert J."/>
            <person name="Hane J.K."/>
            <person name="Hoede C."/>
            <person name="van de Wouw A.P."/>
            <person name="Couloux A."/>
            <person name="Dominguez V."/>
            <person name="Anthouard V."/>
            <person name="Bally P."/>
            <person name="Bourras S."/>
            <person name="Cozijnsen A.J."/>
            <person name="Ciuffetti L.M."/>
            <person name="Degrave A."/>
            <person name="Dilmaghani A."/>
            <person name="Duret L."/>
            <person name="Fudal I."/>
            <person name="Goodwin S.B."/>
            <person name="Gout L."/>
            <person name="Glaser N."/>
            <person name="Linglin J."/>
            <person name="Kema G.H.J."/>
            <person name="Lapalu N."/>
            <person name="Lawrence C.B."/>
            <person name="May K."/>
            <person name="Meyer M."/>
            <person name="Ollivier B."/>
            <person name="Poulain J."/>
            <person name="Schoch C.L."/>
            <person name="Simon A."/>
            <person name="Spatafora J.W."/>
            <person name="Stachowiak A."/>
            <person name="Turgeon B.G."/>
            <person name="Tyler B.M."/>
            <person name="Vincent D."/>
            <person name="Weissenbach J."/>
            <person name="Amselem J."/>
            <person name="Quesneville H."/>
            <person name="Oliver R.P."/>
            <person name="Wincker P."/>
            <person name="Balesdent M.-H."/>
            <person name="Howlett B.J."/>
        </authorList>
    </citation>
    <scope>NUCLEOTIDE SEQUENCE [LARGE SCALE GENOMIC DNA]</scope>
    <source>
        <strain evidence="4">JN3 / isolate v23.1.3 / race Av1-4-5-6-7-8</strain>
    </source>
</reference>